<dbReference type="GO" id="GO:0019619">
    <property type="term" value="P:3,4-dihydroxybenzoate catabolic process"/>
    <property type="evidence" value="ECO:0007669"/>
    <property type="project" value="InterPro"/>
</dbReference>
<dbReference type="STRING" id="94624.Bpet0256"/>
<evidence type="ECO:0000256" key="4">
    <source>
        <dbReference type="ARBA" id="ARBA00023163"/>
    </source>
</evidence>
<dbReference type="PANTHER" id="PTHR30419">
    <property type="entry name" value="HTH-TYPE TRANSCRIPTIONAL REGULATOR YBHD"/>
    <property type="match status" value="1"/>
</dbReference>
<keyword evidence="7" id="KW-1185">Reference proteome</keyword>
<keyword evidence="2" id="KW-0805">Transcription regulation</keyword>
<dbReference type="EMBL" id="AM902716">
    <property type="protein sequence ID" value="CAP40587.1"/>
    <property type="molecule type" value="Genomic_DNA"/>
</dbReference>
<dbReference type="eggNOG" id="COG0583">
    <property type="taxonomic scope" value="Bacteria"/>
</dbReference>
<reference evidence="6 7" key="1">
    <citation type="journal article" date="2008" name="BMC Genomics">
        <title>The missing link: Bordetella petrii is endowed with both the metabolic versatility of environmental bacteria and virulence traits of pathogenic Bordetellae.</title>
        <authorList>
            <person name="Gross R."/>
            <person name="Guzman C.A."/>
            <person name="Sebaihia M."/>
            <person name="Martins Dos Santos V.A."/>
            <person name="Pieper D.H."/>
            <person name="Koebnik R."/>
            <person name="Lechner M."/>
            <person name="Bartels D."/>
            <person name="Buhrmester J."/>
            <person name="Choudhuri J.V."/>
            <person name="Ebensen T."/>
            <person name="Gaigalat L."/>
            <person name="Herrmann S."/>
            <person name="Khachane A.N."/>
            <person name="Larisch C."/>
            <person name="Link S."/>
            <person name="Linke B."/>
            <person name="Meyer F."/>
            <person name="Mormann S."/>
            <person name="Nakunst D."/>
            <person name="Rueckert C."/>
            <person name="Schneiker-Bekel S."/>
            <person name="Schulze K."/>
            <person name="Vorhoelter F.J."/>
            <person name="Yevsa T."/>
            <person name="Engle J.T."/>
            <person name="Goldman W.E."/>
            <person name="Puehler A."/>
            <person name="Goebel U.B."/>
            <person name="Goesmann A."/>
            <person name="Bloecker H."/>
            <person name="Kaiser O."/>
            <person name="Martinez-Arias R."/>
        </authorList>
    </citation>
    <scope>NUCLEOTIDE SEQUENCE [LARGE SCALE GENOMIC DNA]</scope>
    <source>
        <strain evidence="7">ATCC BAA-461 / DSM 12804 / CCUG 43448 / CIP 107267 / Se-1111R</strain>
    </source>
</reference>
<dbReference type="NCBIfam" id="TIGR02424">
    <property type="entry name" value="TF_pcaQ"/>
    <property type="match status" value="1"/>
</dbReference>
<evidence type="ECO:0000259" key="5">
    <source>
        <dbReference type="PROSITE" id="PS50931"/>
    </source>
</evidence>
<evidence type="ECO:0000313" key="7">
    <source>
        <dbReference type="Proteomes" id="UP000001225"/>
    </source>
</evidence>
<dbReference type="InterPro" id="IPR050950">
    <property type="entry name" value="HTH-type_LysR_regulators"/>
</dbReference>
<dbReference type="GO" id="GO:0003700">
    <property type="term" value="F:DNA-binding transcription factor activity"/>
    <property type="evidence" value="ECO:0007669"/>
    <property type="project" value="InterPro"/>
</dbReference>
<evidence type="ECO:0000256" key="3">
    <source>
        <dbReference type="ARBA" id="ARBA00023125"/>
    </source>
</evidence>
<dbReference type="FunFam" id="1.10.10.10:FF:000001">
    <property type="entry name" value="LysR family transcriptional regulator"/>
    <property type="match status" value="1"/>
</dbReference>
<feature type="domain" description="HTH lysR-type" evidence="5">
    <location>
        <begin position="10"/>
        <end position="67"/>
    </location>
</feature>
<dbReference type="KEGG" id="bpt:Bpet0256"/>
<name>A9HXU2_BORPD</name>
<comment type="similarity">
    <text evidence="1">Belongs to the LysR transcriptional regulatory family.</text>
</comment>
<evidence type="ECO:0000256" key="2">
    <source>
        <dbReference type="ARBA" id="ARBA00023015"/>
    </source>
</evidence>
<dbReference type="Gene3D" id="3.40.190.10">
    <property type="entry name" value="Periplasmic binding protein-like II"/>
    <property type="match status" value="2"/>
</dbReference>
<keyword evidence="4" id="KW-0804">Transcription</keyword>
<gene>
    <name evidence="6" type="primary">pcaQ</name>
    <name evidence="6" type="ordered locus">Bpet0256</name>
</gene>
<dbReference type="InterPro" id="IPR012787">
    <property type="entry name" value="TF_PcaQ"/>
</dbReference>
<evidence type="ECO:0000313" key="6">
    <source>
        <dbReference type="EMBL" id="CAP40587.1"/>
    </source>
</evidence>
<dbReference type="InterPro" id="IPR036388">
    <property type="entry name" value="WH-like_DNA-bd_sf"/>
</dbReference>
<dbReference type="SUPFAM" id="SSF53850">
    <property type="entry name" value="Periplasmic binding protein-like II"/>
    <property type="match status" value="1"/>
</dbReference>
<dbReference type="SUPFAM" id="SSF46785">
    <property type="entry name" value="Winged helix' DNA-binding domain"/>
    <property type="match status" value="1"/>
</dbReference>
<dbReference type="Pfam" id="PF00126">
    <property type="entry name" value="HTH_1"/>
    <property type="match status" value="1"/>
</dbReference>
<dbReference type="PROSITE" id="PS50931">
    <property type="entry name" value="HTH_LYSR"/>
    <property type="match status" value="1"/>
</dbReference>
<dbReference type="PANTHER" id="PTHR30419:SF8">
    <property type="entry name" value="NITROGEN ASSIMILATION TRANSCRIPTIONAL ACTIVATOR-RELATED"/>
    <property type="match status" value="1"/>
</dbReference>
<proteinExistence type="inferred from homology"/>
<dbReference type="AlphaFoldDB" id="A9HXU2"/>
<dbReference type="Gene3D" id="1.10.10.10">
    <property type="entry name" value="Winged helix-like DNA-binding domain superfamily/Winged helix DNA-binding domain"/>
    <property type="match status" value="1"/>
</dbReference>
<accession>A9HXU2</accession>
<keyword evidence="3" id="KW-0238">DNA-binding</keyword>
<dbReference type="InterPro" id="IPR036390">
    <property type="entry name" value="WH_DNA-bd_sf"/>
</dbReference>
<dbReference type="InterPro" id="IPR005119">
    <property type="entry name" value="LysR_subst-bd"/>
</dbReference>
<sequence>MENLFQSGRIKLRHIQCFLAVAQLNNLQRAAERLSITQPAVSKTLSELESVLGVRLFERGRRGAELTRDGRIFAPYAHNCLGSLRDGIGRLAQADDGASVTVALGILPTVASVLLPAALHAFRQAWPMASLRIHTGRNAELLERLKAADIEFAVGRLGEPDAMAGMSFEHLFREPLTVVVRAGHALLGDEALAPMAMARHLLIVPPEGTLIRQSAESVISAFGLPRHVARVESLSVSLSLELTLRNDAVWFVPSSLVERGVADNTLARLPMPFGGTDEPMGLLRRTDVAPSPAALSLLDALRRVGLQREQARVAPG</sequence>
<protein>
    <submittedName>
        <fullName evidence="6">Transcriptional regulator of pca Genes, LysR-family</fullName>
    </submittedName>
</protein>
<dbReference type="GO" id="GO:0005829">
    <property type="term" value="C:cytosol"/>
    <property type="evidence" value="ECO:0007669"/>
    <property type="project" value="TreeGrafter"/>
</dbReference>
<dbReference type="PRINTS" id="PR00039">
    <property type="entry name" value="HTHLYSR"/>
</dbReference>
<organism evidence="6 7">
    <name type="scientific">Bordetella petrii (strain ATCC BAA-461 / DSM 12804 / CCUG 43448 / CIP 107267 / Se-1111R)</name>
    <dbReference type="NCBI Taxonomy" id="340100"/>
    <lineage>
        <taxon>Bacteria</taxon>
        <taxon>Pseudomonadati</taxon>
        <taxon>Pseudomonadota</taxon>
        <taxon>Betaproteobacteria</taxon>
        <taxon>Burkholderiales</taxon>
        <taxon>Alcaligenaceae</taxon>
        <taxon>Bordetella</taxon>
    </lineage>
</organism>
<dbReference type="Proteomes" id="UP000001225">
    <property type="component" value="Chromosome"/>
</dbReference>
<dbReference type="InterPro" id="IPR000847">
    <property type="entry name" value="LysR_HTH_N"/>
</dbReference>
<evidence type="ECO:0000256" key="1">
    <source>
        <dbReference type="ARBA" id="ARBA00009437"/>
    </source>
</evidence>
<dbReference type="GO" id="GO:0045893">
    <property type="term" value="P:positive regulation of DNA-templated transcription"/>
    <property type="evidence" value="ECO:0007669"/>
    <property type="project" value="InterPro"/>
</dbReference>
<dbReference type="Pfam" id="PF03466">
    <property type="entry name" value="LysR_substrate"/>
    <property type="match status" value="1"/>
</dbReference>
<dbReference type="GO" id="GO:0003677">
    <property type="term" value="F:DNA binding"/>
    <property type="evidence" value="ECO:0007669"/>
    <property type="project" value="UniProtKB-KW"/>
</dbReference>